<feature type="non-terminal residue" evidence="2">
    <location>
        <position position="1"/>
    </location>
</feature>
<dbReference type="Gene3D" id="2.60.40.10">
    <property type="entry name" value="Immunoglobulins"/>
    <property type="match status" value="2"/>
</dbReference>
<proteinExistence type="predicted"/>
<evidence type="ECO:0000259" key="1">
    <source>
        <dbReference type="SMART" id="SM00060"/>
    </source>
</evidence>
<dbReference type="InterPro" id="IPR013783">
    <property type="entry name" value="Ig-like_fold"/>
</dbReference>
<dbReference type="Proteomes" id="UP000641025">
    <property type="component" value="Unassembled WGS sequence"/>
</dbReference>
<accession>A0ABS0YY35</accession>
<dbReference type="SUPFAM" id="SSF49265">
    <property type="entry name" value="Fibronectin type III"/>
    <property type="match status" value="2"/>
</dbReference>
<dbReference type="SMART" id="SM00060">
    <property type="entry name" value="FN3"/>
    <property type="match status" value="3"/>
</dbReference>
<feature type="domain" description="Fibronectin type-III" evidence="1">
    <location>
        <begin position="24"/>
        <end position="101"/>
    </location>
</feature>
<protein>
    <recommendedName>
        <fullName evidence="1">Fibronectin type-III domain-containing protein</fullName>
    </recommendedName>
</protein>
<gene>
    <name evidence="2" type="ORF">JFN90_21820</name>
</gene>
<evidence type="ECO:0000313" key="2">
    <source>
        <dbReference type="EMBL" id="MBJ6802778.1"/>
    </source>
</evidence>
<organism evidence="2 3">
    <name type="scientific">Geomonas propionica</name>
    <dbReference type="NCBI Taxonomy" id="2798582"/>
    <lineage>
        <taxon>Bacteria</taxon>
        <taxon>Pseudomonadati</taxon>
        <taxon>Thermodesulfobacteriota</taxon>
        <taxon>Desulfuromonadia</taxon>
        <taxon>Geobacterales</taxon>
        <taxon>Geobacteraceae</taxon>
        <taxon>Geomonas</taxon>
    </lineage>
</organism>
<sequence length="299" mass="31349">AVKTGYDDSPYTVSATVCAVHLVCGAPGGVSVPTSNSTGQLQVYWQSSNISGVTYVLESRLGDAPWIEVSRGTGTYFYPKVTQNGSYGFRVKVVKSGYDDSPYTVSATVCAVHLVCGAPGGIMVPTSNSTGQLQVYWQGSNISGVTYVLESRLGDAPWSEVSRGTGTYVYPKVTQNGSYGFRVKAVKTGYDDSPYATAANLCVVNLICGAPASMTVPASSSSGKFQVSWGGSNITGATYVVDYSRDGGAWTQLYSGTGNYTYFSTATSGSYSFRVKAVKSGYAESGYTLAAAPCIVTLN</sequence>
<feature type="domain" description="Fibronectin type-III" evidence="1">
    <location>
        <begin position="208"/>
        <end position="285"/>
    </location>
</feature>
<dbReference type="EMBL" id="JAEMHK010000027">
    <property type="protein sequence ID" value="MBJ6802778.1"/>
    <property type="molecule type" value="Genomic_DNA"/>
</dbReference>
<feature type="domain" description="Fibronectin type-III" evidence="1">
    <location>
        <begin position="116"/>
        <end position="193"/>
    </location>
</feature>
<reference evidence="2 3" key="1">
    <citation type="submission" date="2020-12" db="EMBL/GenBank/DDBJ databases">
        <title>Geomonas sp. Red259, isolated from paddy soil.</title>
        <authorList>
            <person name="Xu Z."/>
            <person name="Zhang Z."/>
            <person name="Masuda Y."/>
            <person name="Itoh H."/>
            <person name="Senoo K."/>
        </authorList>
    </citation>
    <scope>NUCLEOTIDE SEQUENCE [LARGE SCALE GENOMIC DNA]</scope>
    <source>
        <strain evidence="2 3">Red259</strain>
    </source>
</reference>
<dbReference type="InterPro" id="IPR003961">
    <property type="entry name" value="FN3_dom"/>
</dbReference>
<name>A0ABS0YY35_9BACT</name>
<comment type="caution">
    <text evidence="2">The sequence shown here is derived from an EMBL/GenBank/DDBJ whole genome shotgun (WGS) entry which is preliminary data.</text>
</comment>
<evidence type="ECO:0000313" key="3">
    <source>
        <dbReference type="Proteomes" id="UP000641025"/>
    </source>
</evidence>
<keyword evidence="3" id="KW-1185">Reference proteome</keyword>
<dbReference type="InterPro" id="IPR036116">
    <property type="entry name" value="FN3_sf"/>
</dbReference>